<feature type="region of interest" description="Disordered" evidence="1">
    <location>
        <begin position="1"/>
        <end position="37"/>
    </location>
</feature>
<name>A0A0J8R1K5_COCIT</name>
<dbReference type="Proteomes" id="UP000054559">
    <property type="component" value="Unassembled WGS sequence"/>
</dbReference>
<gene>
    <name evidence="2" type="ORF">CISG_07356</name>
</gene>
<organism evidence="2 3">
    <name type="scientific">Coccidioides immitis RMSCC 3703</name>
    <dbReference type="NCBI Taxonomy" id="454286"/>
    <lineage>
        <taxon>Eukaryota</taxon>
        <taxon>Fungi</taxon>
        <taxon>Dikarya</taxon>
        <taxon>Ascomycota</taxon>
        <taxon>Pezizomycotina</taxon>
        <taxon>Eurotiomycetes</taxon>
        <taxon>Eurotiomycetidae</taxon>
        <taxon>Onygenales</taxon>
        <taxon>Onygenaceae</taxon>
        <taxon>Coccidioides</taxon>
    </lineage>
</organism>
<evidence type="ECO:0000313" key="3">
    <source>
        <dbReference type="Proteomes" id="UP000054559"/>
    </source>
</evidence>
<reference evidence="3" key="1">
    <citation type="journal article" date="2010" name="Genome Res.">
        <title>Population genomic sequencing of Coccidioides fungi reveals recent hybridization and transposon control.</title>
        <authorList>
            <person name="Neafsey D.E."/>
            <person name="Barker B.M."/>
            <person name="Sharpton T.J."/>
            <person name="Stajich J.E."/>
            <person name="Park D.J."/>
            <person name="Whiston E."/>
            <person name="Hung C.-Y."/>
            <person name="McMahan C."/>
            <person name="White J."/>
            <person name="Sykes S."/>
            <person name="Heiman D."/>
            <person name="Young S."/>
            <person name="Zeng Q."/>
            <person name="Abouelleil A."/>
            <person name="Aftuck L."/>
            <person name="Bessette D."/>
            <person name="Brown A."/>
            <person name="FitzGerald M."/>
            <person name="Lui A."/>
            <person name="Macdonald J.P."/>
            <person name="Priest M."/>
            <person name="Orbach M.J."/>
            <person name="Galgiani J.N."/>
            <person name="Kirkland T.N."/>
            <person name="Cole G.T."/>
            <person name="Birren B.W."/>
            <person name="Henn M.R."/>
            <person name="Taylor J.W."/>
            <person name="Rounsley S.D."/>
        </authorList>
    </citation>
    <scope>NUCLEOTIDE SEQUENCE [LARGE SCALE GENOMIC DNA]</scope>
    <source>
        <strain evidence="3">RMSCC 3703</strain>
    </source>
</reference>
<dbReference type="EMBL" id="DS268169">
    <property type="protein sequence ID" value="KMU79049.1"/>
    <property type="molecule type" value="Genomic_DNA"/>
</dbReference>
<dbReference type="AlphaFoldDB" id="A0A0J8R1K5"/>
<proteinExistence type="predicted"/>
<evidence type="ECO:0000256" key="1">
    <source>
        <dbReference type="SAM" id="MobiDB-lite"/>
    </source>
</evidence>
<accession>A0A0J8R1K5</accession>
<sequence length="132" mass="14521">MPVRYARLAPIPPSSDIAPAQREESIPPADPGIPIPATGLSKQCRLNNVGIRDLRYSLALALPLPRAGWLWIKSPWALATLHCLLKPTPSWSTTHIPTGPVSVFGLHSVRIRSAISQQPPRDHEVLKFQLKC</sequence>
<protein>
    <submittedName>
        <fullName evidence="2">Uncharacterized protein</fullName>
    </submittedName>
</protein>
<evidence type="ECO:0000313" key="2">
    <source>
        <dbReference type="EMBL" id="KMU79049.1"/>
    </source>
</evidence>